<evidence type="ECO:0000313" key="1">
    <source>
        <dbReference type="EMBL" id="KOF69275.1"/>
    </source>
</evidence>
<protein>
    <submittedName>
        <fullName evidence="1">Uncharacterized protein</fullName>
    </submittedName>
</protein>
<dbReference type="EMBL" id="KQ425586">
    <property type="protein sequence ID" value="KOF69275.1"/>
    <property type="molecule type" value="Genomic_DNA"/>
</dbReference>
<proteinExistence type="predicted"/>
<accession>A0A0L8FY36</accession>
<sequence length="116" mass="13299">MVYLLQYQEPGDQQSFLQESGFDLILLFCKEVRSSCLLPLCLLAESQTIKTSFASSQNQWQHGIDPFSLKLPVYTMAFSVSTTQMPETRSILSFLSLVMIKGGPFYFHRDDLPKYM</sequence>
<dbReference type="AlphaFoldDB" id="A0A0L8FY36"/>
<reference evidence="1" key="1">
    <citation type="submission" date="2015-07" db="EMBL/GenBank/DDBJ databases">
        <title>MeaNS - Measles Nucleotide Surveillance Program.</title>
        <authorList>
            <person name="Tran T."/>
            <person name="Druce J."/>
        </authorList>
    </citation>
    <scope>NUCLEOTIDE SEQUENCE</scope>
    <source>
        <strain evidence="1">UCB-OBI-ISO-001</strain>
        <tissue evidence="1">Gonad</tissue>
    </source>
</reference>
<gene>
    <name evidence="1" type="ORF">OCBIM_22005343mg</name>
</gene>
<name>A0A0L8FY36_OCTBM</name>
<organism evidence="1">
    <name type="scientific">Octopus bimaculoides</name>
    <name type="common">California two-spotted octopus</name>
    <dbReference type="NCBI Taxonomy" id="37653"/>
    <lineage>
        <taxon>Eukaryota</taxon>
        <taxon>Metazoa</taxon>
        <taxon>Spiralia</taxon>
        <taxon>Lophotrochozoa</taxon>
        <taxon>Mollusca</taxon>
        <taxon>Cephalopoda</taxon>
        <taxon>Coleoidea</taxon>
        <taxon>Octopodiformes</taxon>
        <taxon>Octopoda</taxon>
        <taxon>Incirrata</taxon>
        <taxon>Octopodidae</taxon>
        <taxon>Octopus</taxon>
    </lineage>
</organism>